<dbReference type="Proteomes" id="UP001589836">
    <property type="component" value="Unassembled WGS sequence"/>
</dbReference>
<dbReference type="RefSeq" id="WP_377345508.1">
    <property type="nucleotide sequence ID" value="NZ_JBHLTP010000003.1"/>
</dbReference>
<keyword evidence="4" id="KW-1185">Reference proteome</keyword>
<reference evidence="3 4" key="1">
    <citation type="submission" date="2024-09" db="EMBL/GenBank/DDBJ databases">
        <authorList>
            <person name="Sun Q."/>
            <person name="Mori K."/>
        </authorList>
    </citation>
    <scope>NUCLEOTIDE SEQUENCE [LARGE SCALE GENOMIC DNA]</scope>
    <source>
        <strain evidence="3 4">NCAIM B.02529</strain>
    </source>
</reference>
<dbReference type="InterPro" id="IPR003741">
    <property type="entry name" value="LUD_dom"/>
</dbReference>
<sequence>MTIQNRERFLNNVAQHLGRERKTKNVERPSSSLMPQWQVFQHHSQDELADELELQCHSIHTTCKRTNAENLHTVLQETIEELKGQRIIASDDSRNETFGISSLYEDLQKKGITCHIWNSADGQYNLDYAESADVGITFSDITLAESGTVTLFNNSGNGRAISLLPRSYIAIIPKSTLVPRMTQAAKHIHEAEQEGHGVASCVSFITGPSNSADIEMNLIVGVHGPVEVTYILVENR</sequence>
<dbReference type="InterPro" id="IPR024185">
    <property type="entry name" value="FTHF_cligase-like_sf"/>
</dbReference>
<dbReference type="SUPFAM" id="SSF100950">
    <property type="entry name" value="NagB/RpiA/CoA transferase-like"/>
    <property type="match status" value="1"/>
</dbReference>
<comment type="function">
    <text evidence="1">Is involved in L-lactate degradation and allows cells to grow with lactate as the sole carbon source.</text>
</comment>
<comment type="caution">
    <text evidence="3">The sequence shown here is derived from an EMBL/GenBank/DDBJ whole genome shotgun (WGS) entry which is preliminary data.</text>
</comment>
<name>A0ABV6LKS1_9BACI</name>
<dbReference type="InterPro" id="IPR022823">
    <property type="entry name" value="LutC"/>
</dbReference>
<accession>A0ABV6LKS1</accession>
<evidence type="ECO:0000313" key="4">
    <source>
        <dbReference type="Proteomes" id="UP001589836"/>
    </source>
</evidence>
<dbReference type="PANTHER" id="PTHR43682:SF1">
    <property type="entry name" value="LACTATE UTILIZATION PROTEIN C"/>
    <property type="match status" value="1"/>
</dbReference>
<feature type="domain" description="LUD" evidence="2">
    <location>
        <begin position="55"/>
        <end position="233"/>
    </location>
</feature>
<evidence type="ECO:0000256" key="1">
    <source>
        <dbReference type="HAMAP-Rule" id="MF_02104"/>
    </source>
</evidence>
<gene>
    <name evidence="1" type="primary">lutC</name>
    <name evidence="3" type="ORF">ACFFGV_05180</name>
</gene>
<organism evidence="3 4">
    <name type="scientific">Pontibacillus salicampi</name>
    <dbReference type="NCBI Taxonomy" id="1449801"/>
    <lineage>
        <taxon>Bacteria</taxon>
        <taxon>Bacillati</taxon>
        <taxon>Bacillota</taxon>
        <taxon>Bacilli</taxon>
        <taxon>Bacillales</taxon>
        <taxon>Bacillaceae</taxon>
        <taxon>Pontibacillus</taxon>
    </lineage>
</organism>
<proteinExistence type="inferred from homology"/>
<protein>
    <recommendedName>
        <fullName evidence="1">Lactate utilization protein C</fullName>
    </recommendedName>
</protein>
<dbReference type="Gene3D" id="3.40.50.10420">
    <property type="entry name" value="NagB/RpiA/CoA transferase-like"/>
    <property type="match status" value="1"/>
</dbReference>
<evidence type="ECO:0000313" key="3">
    <source>
        <dbReference type="EMBL" id="MFC0522985.1"/>
    </source>
</evidence>
<dbReference type="PANTHER" id="PTHR43682">
    <property type="entry name" value="LACTATE UTILIZATION PROTEIN C"/>
    <property type="match status" value="1"/>
</dbReference>
<comment type="similarity">
    <text evidence="1">Belongs to the LutC/YkgG family.</text>
</comment>
<dbReference type="EMBL" id="JBHLTP010000003">
    <property type="protein sequence ID" value="MFC0522985.1"/>
    <property type="molecule type" value="Genomic_DNA"/>
</dbReference>
<dbReference type="InterPro" id="IPR037171">
    <property type="entry name" value="NagB/RpiA_transferase-like"/>
</dbReference>
<evidence type="ECO:0000259" key="2">
    <source>
        <dbReference type="Pfam" id="PF02589"/>
    </source>
</evidence>
<dbReference type="HAMAP" id="MF_02104">
    <property type="entry name" value="LutC"/>
    <property type="match status" value="1"/>
</dbReference>
<dbReference type="Pfam" id="PF02589">
    <property type="entry name" value="LUD_dom"/>
    <property type="match status" value="1"/>
</dbReference>